<comment type="function">
    <text evidence="1">Involved in the transposition of the insertion sequence.</text>
</comment>
<dbReference type="InterPro" id="IPR025948">
    <property type="entry name" value="HTH-like_dom"/>
</dbReference>
<feature type="domain" description="Integrase catalytic" evidence="2">
    <location>
        <begin position="120"/>
        <end position="282"/>
    </location>
</feature>
<name>A0A502CH47_9MICO</name>
<accession>A0A502CH47</accession>
<protein>
    <submittedName>
        <fullName evidence="3">IS3 family transposase</fullName>
    </submittedName>
</protein>
<dbReference type="Pfam" id="PF13276">
    <property type="entry name" value="HTH_21"/>
    <property type="match status" value="1"/>
</dbReference>
<reference evidence="3 4" key="1">
    <citation type="journal article" date="2019" name="Environ. Microbiol.">
        <title>Species interactions and distinct microbial communities in high Arctic permafrost affected cryosols are associated with the CH4 and CO2 gas fluxes.</title>
        <authorList>
            <person name="Altshuler I."/>
            <person name="Hamel J."/>
            <person name="Turney S."/>
            <person name="Magnuson E."/>
            <person name="Levesque R."/>
            <person name="Greer C."/>
            <person name="Whyte L.G."/>
        </authorList>
    </citation>
    <scope>NUCLEOTIDE SEQUENCE [LARGE SCALE GENOMIC DNA]</scope>
    <source>
        <strain evidence="3 4">S9.3A</strain>
    </source>
</reference>
<dbReference type="GO" id="GO:0003676">
    <property type="term" value="F:nucleic acid binding"/>
    <property type="evidence" value="ECO:0007669"/>
    <property type="project" value="InterPro"/>
</dbReference>
<dbReference type="Pfam" id="PF00665">
    <property type="entry name" value="rve"/>
    <property type="match status" value="1"/>
</dbReference>
<dbReference type="SUPFAM" id="SSF53098">
    <property type="entry name" value="Ribonuclease H-like"/>
    <property type="match status" value="1"/>
</dbReference>
<dbReference type="NCBIfam" id="NF033516">
    <property type="entry name" value="transpos_IS3"/>
    <property type="match status" value="1"/>
</dbReference>
<dbReference type="AlphaFoldDB" id="A0A502CH47"/>
<keyword evidence="4" id="KW-1185">Reference proteome</keyword>
<dbReference type="EMBL" id="RCZM01000010">
    <property type="protein sequence ID" value="TPG12497.1"/>
    <property type="molecule type" value="Genomic_DNA"/>
</dbReference>
<evidence type="ECO:0000256" key="1">
    <source>
        <dbReference type="ARBA" id="ARBA00002286"/>
    </source>
</evidence>
<dbReference type="Proteomes" id="UP000317722">
    <property type="component" value="Unassembled WGS sequence"/>
</dbReference>
<evidence type="ECO:0000313" key="3">
    <source>
        <dbReference type="EMBL" id="TPG12497.1"/>
    </source>
</evidence>
<comment type="caution">
    <text evidence="3">The sequence shown here is derived from an EMBL/GenBank/DDBJ whole genome shotgun (WGS) entry which is preliminary data.</text>
</comment>
<dbReference type="InterPro" id="IPR012337">
    <property type="entry name" value="RNaseH-like_sf"/>
</dbReference>
<dbReference type="InterPro" id="IPR048020">
    <property type="entry name" value="Transpos_IS3"/>
</dbReference>
<sequence>MIPLVQELAADHIPVAVTCRVLNLPRSTYYEAIGREPSTRSVADQELTMSIVAVHQDSRGTYGAPRVHAELRLGLGIRCGRKRVARLMRAAGLPGVCHQHRYRHRPQPATHEDLVKRDFTATGPNRVWFTDITQHRAADGWVYCCAVVDAYSRRVVGWSIADHIRSQLVVDALEMARWQRPPSPGTVVHADRGSQYTSWVFGRRLRQAGLLGSMGRVASSVDNALIESFWSTMHRELFDRQPWSSKVELASAIFEWIEGWYNPRRRHQPGQPVPTRVRNPSHDHAHRGMITTPTLSGKPGQAPAVLTDGGGVARAQNDAHERLGTV</sequence>
<dbReference type="OrthoDB" id="4281720at2"/>
<dbReference type="Gene3D" id="3.30.420.10">
    <property type="entry name" value="Ribonuclease H-like superfamily/Ribonuclease H"/>
    <property type="match status" value="1"/>
</dbReference>
<proteinExistence type="predicted"/>
<evidence type="ECO:0000313" key="4">
    <source>
        <dbReference type="Proteomes" id="UP000317722"/>
    </source>
</evidence>
<dbReference type="PROSITE" id="PS50994">
    <property type="entry name" value="INTEGRASE"/>
    <property type="match status" value="1"/>
</dbReference>
<gene>
    <name evidence="3" type="ORF">EAH86_20070</name>
</gene>
<dbReference type="RefSeq" id="WP_140744082.1">
    <property type="nucleotide sequence ID" value="NZ_RCZM01000010.1"/>
</dbReference>
<dbReference type="InterPro" id="IPR001584">
    <property type="entry name" value="Integrase_cat-core"/>
</dbReference>
<dbReference type="PANTHER" id="PTHR46889:SF4">
    <property type="entry name" value="TRANSPOSASE INSO FOR INSERTION SEQUENCE ELEMENT IS911B-RELATED"/>
    <property type="match status" value="1"/>
</dbReference>
<dbReference type="PANTHER" id="PTHR46889">
    <property type="entry name" value="TRANSPOSASE INSF FOR INSERTION SEQUENCE IS3B-RELATED"/>
    <property type="match status" value="1"/>
</dbReference>
<dbReference type="InterPro" id="IPR036397">
    <property type="entry name" value="RNaseH_sf"/>
</dbReference>
<dbReference type="GO" id="GO:0015074">
    <property type="term" value="P:DNA integration"/>
    <property type="evidence" value="ECO:0007669"/>
    <property type="project" value="InterPro"/>
</dbReference>
<dbReference type="InterPro" id="IPR050900">
    <property type="entry name" value="Transposase_IS3/IS150/IS904"/>
</dbReference>
<evidence type="ECO:0000259" key="2">
    <source>
        <dbReference type="PROSITE" id="PS50994"/>
    </source>
</evidence>
<organism evidence="3 4">
    <name type="scientific">Pedococcus bigeumensis</name>
    <dbReference type="NCBI Taxonomy" id="433644"/>
    <lineage>
        <taxon>Bacteria</taxon>
        <taxon>Bacillati</taxon>
        <taxon>Actinomycetota</taxon>
        <taxon>Actinomycetes</taxon>
        <taxon>Micrococcales</taxon>
        <taxon>Intrasporangiaceae</taxon>
        <taxon>Pedococcus</taxon>
    </lineage>
</organism>